<organism evidence="11 12">
    <name type="scientific">Salmonella phage vB_SpuP_Spp16</name>
    <dbReference type="NCBI Taxonomy" id="2081603"/>
    <lineage>
        <taxon>Viruses</taxon>
        <taxon>Duplodnaviria</taxon>
        <taxon>Heunggongvirae</taxon>
        <taxon>Uroviricota</taxon>
        <taxon>Caudoviricetes</taxon>
        <taxon>Autographivirales</taxon>
        <taxon>Autonotataviridae</taxon>
        <taxon>Melnykvirinae</taxon>
        <taxon>Panjvirus</taxon>
        <taxon>Panjvirus Spp16</taxon>
    </lineage>
</organism>
<keyword evidence="4" id="KW-1162">Viral penetration into host cytoplasm</keyword>
<evidence type="ECO:0000256" key="3">
    <source>
        <dbReference type="ARBA" id="ARBA00022470"/>
    </source>
</evidence>
<evidence type="ECO:0000313" key="11">
    <source>
        <dbReference type="EMBL" id="AVI05023.1"/>
    </source>
</evidence>
<evidence type="ECO:0000256" key="10">
    <source>
        <dbReference type="ARBA" id="ARBA00023296"/>
    </source>
</evidence>
<protein>
    <submittedName>
        <fullName evidence="11">Head-tail connector protein</fullName>
    </submittedName>
</protein>
<keyword evidence="12" id="KW-1185">Reference proteome</keyword>
<keyword evidence="6" id="KW-0946">Virion</keyword>
<dbReference type="GO" id="GO:0099002">
    <property type="term" value="P:symbiont genome ejection through host cell envelope, short tail mechanism"/>
    <property type="evidence" value="ECO:0007669"/>
    <property type="project" value="UniProtKB-KW"/>
</dbReference>
<evidence type="ECO:0000313" key="12">
    <source>
        <dbReference type="Proteomes" id="UP000241381"/>
    </source>
</evidence>
<dbReference type="Proteomes" id="UP000241381">
    <property type="component" value="Segment"/>
</dbReference>
<proteinExistence type="predicted"/>
<name>A0A2P9JZR0_9CAUD</name>
<dbReference type="GO" id="GO:0044423">
    <property type="term" value="C:virion component"/>
    <property type="evidence" value="ECO:0007669"/>
    <property type="project" value="UniProtKB-KW"/>
</dbReference>
<accession>A0A2P9JZR0</accession>
<evidence type="ECO:0000256" key="2">
    <source>
        <dbReference type="ARBA" id="ARBA00004328"/>
    </source>
</evidence>
<evidence type="ECO:0000256" key="8">
    <source>
        <dbReference type="ARBA" id="ARBA00023009"/>
    </source>
</evidence>
<dbReference type="KEGG" id="vg:54989846"/>
<keyword evidence="5" id="KW-1188">Viral release from host cell</keyword>
<evidence type="ECO:0000256" key="9">
    <source>
        <dbReference type="ARBA" id="ARBA00023219"/>
    </source>
</evidence>
<keyword evidence="9" id="KW-0231">Viral genome packaging</keyword>
<dbReference type="GeneID" id="54989846"/>
<comment type="function">
    <text evidence="1">Forms the portal vertex of the capsid. This portal plays critical roles in head assembly, genome packaging, neck/tail attachment, and genome ejection. The portal protein multimerizes as a single ring-shaped homododecamer arranged around a central channel.</text>
</comment>
<evidence type="ECO:0000256" key="5">
    <source>
        <dbReference type="ARBA" id="ARBA00022612"/>
    </source>
</evidence>
<evidence type="ECO:0000256" key="7">
    <source>
        <dbReference type="ARBA" id="ARBA00022950"/>
    </source>
</evidence>
<dbReference type="RefSeq" id="YP_009799361.1">
    <property type="nucleotide sequence ID" value="NC_047941.1"/>
</dbReference>
<dbReference type="EMBL" id="MG878892">
    <property type="protein sequence ID" value="AVI05023.1"/>
    <property type="molecule type" value="Genomic_DNA"/>
</dbReference>
<keyword evidence="8" id="KW-1171">Viral genome ejection through host cell envelope</keyword>
<sequence>MRENTAKDRWATLDAKRQGLLSRCEAYAALTIPSVCPPQGYDSGNDELQPQLHSFGPQLVSNLVNKMMLACFAPTRPFMKLRVPPRLLAEIQQAYPKMTESKIAEESSIYEKELMAYLDEIQARPKLYDLFTHLIVTGNVCRLMEDKQMRILGIKDFVVRRANNGRVLEVIIKEKVFYDDLPNYAKEACRGKKEDDDELEYFRWFTWDGKYYNERQFIEDVEINNSKHKGRYTPEDMPVSIHTWRLPDKAHYGIGHVEDNIGDFNGLSDLTEAEVNGAILASEFRWLANPGGATSPADIQASQNGDVLPGRGEDLELVSAGAVANAISVVSQSADKFVRRLGSAFLLTSSIQRDAERVTAEEIRVLANELETNLGGVYSRLANDIQLPLAYWLMKNSEAGNGVFDGTTIKPVIVTGLDALSRNGDLENVRLFLADVTTVTALPEEVSQYLKLEPIFQALAAGRGLPSSTYVRTQEEVDEINNQKLERARQIEMEQAQMKQQIEG</sequence>
<keyword evidence="10" id="KW-1160">Virus entry into host cell</keyword>
<dbReference type="Pfam" id="PF12236">
    <property type="entry name" value="Head-tail_con"/>
    <property type="match status" value="1"/>
</dbReference>
<evidence type="ECO:0000256" key="1">
    <source>
        <dbReference type="ARBA" id="ARBA00003421"/>
    </source>
</evidence>
<keyword evidence="3" id="KW-1244">Viral short tail ejection system</keyword>
<dbReference type="InterPro" id="IPR020991">
    <property type="entry name" value="Connector_podovirus"/>
</dbReference>
<evidence type="ECO:0000256" key="4">
    <source>
        <dbReference type="ARBA" id="ARBA00022595"/>
    </source>
</evidence>
<comment type="subcellular location">
    <subcellularLocation>
        <location evidence="2">Virion</location>
    </subcellularLocation>
</comment>
<evidence type="ECO:0000256" key="6">
    <source>
        <dbReference type="ARBA" id="ARBA00022844"/>
    </source>
</evidence>
<keyword evidence="7" id="KW-0118">Viral capsid assembly</keyword>
<reference evidence="11" key="1">
    <citation type="submission" date="2018-01" db="EMBL/GenBank/DDBJ databases">
        <title>Complete genome sequence analysis of a novel Salmonella phage Spp16.</title>
        <authorList>
            <person name="Zhao F."/>
            <person name="Sun H."/>
            <person name="Ren H."/>
            <person name="Tong Y."/>
        </authorList>
    </citation>
    <scope>NUCLEOTIDE SEQUENCE [LARGE SCALE GENOMIC DNA]</scope>
</reference>